<evidence type="ECO:0008006" key="3">
    <source>
        <dbReference type="Google" id="ProtNLM"/>
    </source>
</evidence>
<reference evidence="1" key="1">
    <citation type="submission" date="2022-10" db="EMBL/GenBank/DDBJ databases">
        <title>Chitiniphilus purpureus sp. nov., a novel chitin-degrading bacterium isolated from crawfish pond sediment.</title>
        <authorList>
            <person name="Li K."/>
        </authorList>
    </citation>
    <scope>NUCLEOTIDE SEQUENCE</scope>
    <source>
        <strain evidence="1">CD1</strain>
    </source>
</reference>
<gene>
    <name evidence="1" type="ORF">N8I74_18245</name>
</gene>
<evidence type="ECO:0000313" key="1">
    <source>
        <dbReference type="EMBL" id="UXY15228.1"/>
    </source>
</evidence>
<evidence type="ECO:0000313" key="2">
    <source>
        <dbReference type="Proteomes" id="UP001061302"/>
    </source>
</evidence>
<protein>
    <recommendedName>
        <fullName evidence="3">DUF4240 domain-containing protein</fullName>
    </recommendedName>
</protein>
<organism evidence="1 2">
    <name type="scientific">Chitiniphilus purpureus</name>
    <dbReference type="NCBI Taxonomy" id="2981137"/>
    <lineage>
        <taxon>Bacteria</taxon>
        <taxon>Pseudomonadati</taxon>
        <taxon>Pseudomonadota</taxon>
        <taxon>Betaproteobacteria</taxon>
        <taxon>Neisseriales</taxon>
        <taxon>Chitinibacteraceae</taxon>
        <taxon>Chitiniphilus</taxon>
    </lineage>
</organism>
<dbReference type="Proteomes" id="UP001061302">
    <property type="component" value="Chromosome"/>
</dbReference>
<proteinExistence type="predicted"/>
<dbReference type="RefSeq" id="WP_263124631.1">
    <property type="nucleotide sequence ID" value="NZ_CP106753.1"/>
</dbReference>
<name>A0ABY6DLZ5_9NEIS</name>
<dbReference type="EMBL" id="CP106753">
    <property type="protein sequence ID" value="UXY15228.1"/>
    <property type="molecule type" value="Genomic_DNA"/>
</dbReference>
<keyword evidence="2" id="KW-1185">Reference proteome</keyword>
<accession>A0ABY6DLZ5</accession>
<sequence length="201" mass="23198">MNAIQQFWLWFKSHEQPLLHAYAQSKSWEEIDFNLERIHERLAWEIGPANEERMYFAISPDFDEDLMPVAAQVVSQAYASDFWDFRLGRQRRPWSEVVEIAQAQGEDDARETVDISGWRHIVFRLQDSNLVDIVFECGEGFPLVADALDELGAVVAAALVGEMTIMEKVDAIEVVERFESRFQSKAKPAAWLPYAFEMKPL</sequence>